<dbReference type="OrthoDB" id="9781675at2"/>
<dbReference type="GO" id="GO:0016757">
    <property type="term" value="F:glycosyltransferase activity"/>
    <property type="evidence" value="ECO:0007669"/>
    <property type="project" value="UniProtKB-KW"/>
</dbReference>
<dbReference type="RefSeq" id="WP_079684743.1">
    <property type="nucleotide sequence ID" value="NZ_FUZU01000001.1"/>
</dbReference>
<keyword evidence="2" id="KW-0328">Glycosyltransferase</keyword>
<gene>
    <name evidence="2" type="ORF">SAMN05660236_0086</name>
</gene>
<sequence length="214" mass="24300">MVFNLSEQNSIANQFILELRDKKIQQDRMRFRKNMERLGEIMAYEVSKKLSYTTCIVETPLGKSRINVLKQNPILITILRAGLPYFQGFINFFDQSESGFVGAYRRESLHEVNIKLDYISTPYVDAREVIMVDPMLATGKSLMDSVKQLLKRGTPSHLHIVSLVAAPEGIKFLAQHISVPYSLWTCAIDEHLNEQFYIVPGLGDAGDLSYGPKV</sequence>
<dbReference type="STRING" id="688867.SAMN05660236_0086"/>
<accession>A0A1T5IIT0</accession>
<dbReference type="Gene3D" id="3.40.50.2020">
    <property type="match status" value="1"/>
</dbReference>
<dbReference type="PANTHER" id="PTHR11608:SF0">
    <property type="entry name" value="BIFUNCTIONAL PROTEIN PYRR"/>
    <property type="match status" value="1"/>
</dbReference>
<organism evidence="2 3">
    <name type="scientific">Ohtaekwangia koreensis</name>
    <dbReference type="NCBI Taxonomy" id="688867"/>
    <lineage>
        <taxon>Bacteria</taxon>
        <taxon>Pseudomonadati</taxon>
        <taxon>Bacteroidota</taxon>
        <taxon>Cytophagia</taxon>
        <taxon>Cytophagales</taxon>
        <taxon>Fulvivirgaceae</taxon>
        <taxon>Ohtaekwangia</taxon>
    </lineage>
</organism>
<feature type="domain" description="Phosphoribosyltransferase" evidence="1">
    <location>
        <begin position="15"/>
        <end position="211"/>
    </location>
</feature>
<dbReference type="InterPro" id="IPR050137">
    <property type="entry name" value="PyrR_bifunctional"/>
</dbReference>
<keyword evidence="2" id="KW-0808">Transferase</keyword>
<dbReference type="PANTHER" id="PTHR11608">
    <property type="entry name" value="BIFUNCTIONAL PROTEIN PYRR"/>
    <property type="match status" value="1"/>
</dbReference>
<dbReference type="Proteomes" id="UP000190961">
    <property type="component" value="Unassembled WGS sequence"/>
</dbReference>
<evidence type="ECO:0000313" key="3">
    <source>
        <dbReference type="Proteomes" id="UP000190961"/>
    </source>
</evidence>
<dbReference type="AlphaFoldDB" id="A0A1T5IIT0"/>
<dbReference type="InterPro" id="IPR029057">
    <property type="entry name" value="PRTase-like"/>
</dbReference>
<reference evidence="2 3" key="1">
    <citation type="submission" date="2017-02" db="EMBL/GenBank/DDBJ databases">
        <authorList>
            <person name="Peterson S.W."/>
        </authorList>
    </citation>
    <scope>NUCLEOTIDE SEQUENCE [LARGE SCALE GENOMIC DNA]</scope>
    <source>
        <strain evidence="2 3">DSM 25262</strain>
    </source>
</reference>
<dbReference type="SUPFAM" id="SSF53271">
    <property type="entry name" value="PRTase-like"/>
    <property type="match status" value="1"/>
</dbReference>
<keyword evidence="3" id="KW-1185">Reference proteome</keyword>
<dbReference type="InterPro" id="IPR000836">
    <property type="entry name" value="PRTase_dom"/>
</dbReference>
<name>A0A1T5IIT0_9BACT</name>
<protein>
    <submittedName>
        <fullName evidence="2">Uracil phosphoribosyltransferase</fullName>
    </submittedName>
</protein>
<dbReference type="NCBIfam" id="NF001097">
    <property type="entry name" value="PRK00129.1"/>
    <property type="match status" value="1"/>
</dbReference>
<dbReference type="Pfam" id="PF14681">
    <property type="entry name" value="UPRTase"/>
    <property type="match status" value="1"/>
</dbReference>
<proteinExistence type="predicted"/>
<evidence type="ECO:0000313" key="2">
    <source>
        <dbReference type="EMBL" id="SKC39081.1"/>
    </source>
</evidence>
<evidence type="ECO:0000259" key="1">
    <source>
        <dbReference type="Pfam" id="PF14681"/>
    </source>
</evidence>
<dbReference type="EMBL" id="FUZU01000001">
    <property type="protein sequence ID" value="SKC39081.1"/>
    <property type="molecule type" value="Genomic_DNA"/>
</dbReference>
<dbReference type="CDD" id="cd06223">
    <property type="entry name" value="PRTases_typeI"/>
    <property type="match status" value="1"/>
</dbReference>